<gene>
    <name evidence="18" type="ORF">D9756_003329</name>
</gene>
<comment type="catalytic activity">
    <reaction evidence="15">
        <text>N(6),N(6),N(6)-trimethyl-L-lysine + 2-oxoglutarate + O2 = (3S)-3-hydroxy-N(6),N(6),N(6)-trimethyl-L-lysine + succinate + CO2</text>
        <dbReference type="Rhea" id="RHEA:14181"/>
        <dbReference type="ChEBI" id="CHEBI:15379"/>
        <dbReference type="ChEBI" id="CHEBI:16526"/>
        <dbReference type="ChEBI" id="CHEBI:16810"/>
        <dbReference type="ChEBI" id="CHEBI:30031"/>
        <dbReference type="ChEBI" id="CHEBI:58100"/>
        <dbReference type="ChEBI" id="CHEBI:141499"/>
        <dbReference type="EC" id="1.14.11.8"/>
    </reaction>
</comment>
<sequence>MNCFRSILSFSSAKFPSRTCTTLHRSAARLRLPISATSSRGVYTSQISQGFGSVAAVKKDSSGSGLARLDDDMQRKDLPIVTANERKVTIGWDTKTWSRFHNIWLRDHCRCPKCFHPITKQRLLNTFEIPSDIQPLGIQRKADGLELTWQSSEPHVSFYPWSWLQSNSYDPAINHAQTIIEKVEWGTKIAQSPPTVTYSEAMDQDDRGLFKWLTDIDQFGFSFISGVPPTPEATEKLVERIGFIRETQSPSFLRKQNCECPLTPFTADRPRWTSTISPPFPHRWQWGATLLADGFYVASILKELHPEYYDILSRVSVPAHAAGEASSIYYPSPRSGYPVLGHDPCTRELVQVRWNNDDRSVMNHLEPDLVEKWYEAISAWNKCLKSPDSEYWVQLQPGTAVVVDNHRVLHGRSAFDGKRRMCGAYVGIDEYRSKLAVLRERFAPDTVQRATDHLPQANINGRNIWNSAL</sequence>
<proteinExistence type="inferred from homology"/>
<dbReference type="PANTHER" id="PTHR10696:SF51">
    <property type="entry name" value="TRIMETHYLLYSINE DIOXYGENASE, MITOCHONDRIAL"/>
    <property type="match status" value="1"/>
</dbReference>
<dbReference type="GO" id="GO:0005739">
    <property type="term" value="C:mitochondrion"/>
    <property type="evidence" value="ECO:0007669"/>
    <property type="project" value="TreeGrafter"/>
</dbReference>
<dbReference type="EC" id="1.14.11.8" evidence="5"/>
<keyword evidence="9" id="KW-0560">Oxidoreductase</keyword>
<comment type="caution">
    <text evidence="18">The sequence shown here is derived from an EMBL/GenBank/DDBJ whole genome shotgun (WGS) entry which is preliminary data.</text>
</comment>
<evidence type="ECO:0000256" key="10">
    <source>
        <dbReference type="ARBA" id="ARBA00023004"/>
    </source>
</evidence>
<dbReference type="GO" id="GO:0046872">
    <property type="term" value="F:metal ion binding"/>
    <property type="evidence" value="ECO:0007669"/>
    <property type="project" value="UniProtKB-KW"/>
</dbReference>
<dbReference type="InterPro" id="IPR042098">
    <property type="entry name" value="TauD-like_sf"/>
</dbReference>
<evidence type="ECO:0000259" key="17">
    <source>
        <dbReference type="Pfam" id="PF06155"/>
    </source>
</evidence>
<evidence type="ECO:0000256" key="9">
    <source>
        <dbReference type="ARBA" id="ARBA00023002"/>
    </source>
</evidence>
<evidence type="ECO:0000256" key="8">
    <source>
        <dbReference type="ARBA" id="ARBA00022964"/>
    </source>
</evidence>
<dbReference type="InterPro" id="IPR038492">
    <property type="entry name" value="GBBH-like_N_sf"/>
</dbReference>
<keyword evidence="6" id="KW-0479">Metal-binding</keyword>
<dbReference type="InterPro" id="IPR050411">
    <property type="entry name" value="AlphaKG_dependent_hydroxylases"/>
</dbReference>
<evidence type="ECO:0000256" key="2">
    <source>
        <dbReference type="ARBA" id="ARBA00001961"/>
    </source>
</evidence>
<evidence type="ECO:0000256" key="14">
    <source>
        <dbReference type="ARBA" id="ARBA00046008"/>
    </source>
</evidence>
<dbReference type="Gene3D" id="3.30.2020.30">
    <property type="match status" value="1"/>
</dbReference>
<dbReference type="OrthoDB" id="408743at2759"/>
<dbReference type="Gene3D" id="3.60.130.10">
    <property type="entry name" value="Clavaminate synthase-like"/>
    <property type="match status" value="2"/>
</dbReference>
<comment type="function">
    <text evidence="14">Converts trimethyllysine (TML) into hydroxytrimethyllysine (HTML).</text>
</comment>
<evidence type="ECO:0000259" key="16">
    <source>
        <dbReference type="Pfam" id="PF02668"/>
    </source>
</evidence>
<evidence type="ECO:0000313" key="18">
    <source>
        <dbReference type="EMBL" id="KAF5359286.1"/>
    </source>
</evidence>
<name>A0A8H5LJ68_9AGAR</name>
<evidence type="ECO:0000256" key="11">
    <source>
        <dbReference type="ARBA" id="ARBA00030363"/>
    </source>
</evidence>
<dbReference type="PANTHER" id="PTHR10696">
    <property type="entry name" value="GAMMA-BUTYROBETAINE HYDROXYLASE-RELATED"/>
    <property type="match status" value="1"/>
</dbReference>
<evidence type="ECO:0000256" key="7">
    <source>
        <dbReference type="ARBA" id="ARBA00022873"/>
    </source>
</evidence>
<protein>
    <recommendedName>
        <fullName evidence="5">trimethyllysine dioxygenase</fullName>
        <ecNumber evidence="5">1.14.11.8</ecNumber>
    </recommendedName>
    <alternativeName>
        <fullName evidence="12">Epsilon-trimethyllysine 2-oxoglutarate dioxygenase</fullName>
    </alternativeName>
    <alternativeName>
        <fullName evidence="11">TML hydroxylase</fullName>
    </alternativeName>
    <alternativeName>
        <fullName evidence="13">TML-alpha-ketoglutarate dioxygenase</fullName>
    </alternativeName>
</protein>
<comment type="cofactor">
    <cofactor evidence="2">
        <name>L-ascorbate</name>
        <dbReference type="ChEBI" id="CHEBI:38290"/>
    </cofactor>
</comment>
<dbReference type="Pfam" id="PF02668">
    <property type="entry name" value="TauD"/>
    <property type="match status" value="1"/>
</dbReference>
<keyword evidence="10" id="KW-0408">Iron</keyword>
<dbReference type="Pfam" id="PF06155">
    <property type="entry name" value="GBBH-like_N"/>
    <property type="match status" value="1"/>
</dbReference>
<evidence type="ECO:0000256" key="3">
    <source>
        <dbReference type="ARBA" id="ARBA00005022"/>
    </source>
</evidence>
<evidence type="ECO:0000256" key="15">
    <source>
        <dbReference type="ARBA" id="ARBA00049334"/>
    </source>
</evidence>
<reference evidence="18 19" key="1">
    <citation type="journal article" date="2020" name="ISME J.">
        <title>Uncovering the hidden diversity of litter-decomposition mechanisms in mushroom-forming fungi.</title>
        <authorList>
            <person name="Floudas D."/>
            <person name="Bentzer J."/>
            <person name="Ahren D."/>
            <person name="Johansson T."/>
            <person name="Persson P."/>
            <person name="Tunlid A."/>
        </authorList>
    </citation>
    <scope>NUCLEOTIDE SEQUENCE [LARGE SCALE GENOMIC DNA]</scope>
    <source>
        <strain evidence="18 19">CBS 146.42</strain>
    </source>
</reference>
<comment type="cofactor">
    <cofactor evidence="1">
        <name>Fe(2+)</name>
        <dbReference type="ChEBI" id="CHEBI:29033"/>
    </cofactor>
</comment>
<dbReference type="GO" id="GO:0045329">
    <property type="term" value="P:carnitine biosynthetic process"/>
    <property type="evidence" value="ECO:0007669"/>
    <property type="project" value="UniProtKB-KW"/>
</dbReference>
<dbReference type="InterPro" id="IPR010376">
    <property type="entry name" value="GBBH-like_N"/>
</dbReference>
<accession>A0A8H5LJ68</accession>
<evidence type="ECO:0000256" key="1">
    <source>
        <dbReference type="ARBA" id="ARBA00001954"/>
    </source>
</evidence>
<evidence type="ECO:0000256" key="4">
    <source>
        <dbReference type="ARBA" id="ARBA00008654"/>
    </source>
</evidence>
<evidence type="ECO:0000256" key="5">
    <source>
        <dbReference type="ARBA" id="ARBA00012267"/>
    </source>
</evidence>
<evidence type="ECO:0000256" key="12">
    <source>
        <dbReference type="ARBA" id="ARBA00031778"/>
    </source>
</evidence>
<feature type="domain" description="Gamma-butyrobetaine hydroxylase-like N-terminal" evidence="17">
    <location>
        <begin position="83"/>
        <end position="164"/>
    </location>
</feature>
<dbReference type="GO" id="GO:0050353">
    <property type="term" value="F:trimethyllysine dioxygenase activity"/>
    <property type="evidence" value="ECO:0007669"/>
    <property type="project" value="UniProtKB-EC"/>
</dbReference>
<evidence type="ECO:0000256" key="6">
    <source>
        <dbReference type="ARBA" id="ARBA00022723"/>
    </source>
</evidence>
<dbReference type="InterPro" id="IPR003819">
    <property type="entry name" value="TauD/TfdA-like"/>
</dbReference>
<dbReference type="EMBL" id="JAACJO010000004">
    <property type="protein sequence ID" value="KAF5359286.1"/>
    <property type="molecule type" value="Genomic_DNA"/>
</dbReference>
<comment type="similarity">
    <text evidence="4">Belongs to the gamma-BBH/TMLD family.</text>
</comment>
<dbReference type="AlphaFoldDB" id="A0A8H5LJ68"/>
<dbReference type="FunFam" id="3.30.2020.30:FF:000002">
    <property type="entry name" value="Putative gamma-butyrobetaine dioxygenase"/>
    <property type="match status" value="1"/>
</dbReference>
<comment type="pathway">
    <text evidence="3">Amine and polyamine biosynthesis; carnitine biosynthesis.</text>
</comment>
<dbReference type="Proteomes" id="UP000559027">
    <property type="component" value="Unassembled WGS sequence"/>
</dbReference>
<organism evidence="18 19">
    <name type="scientific">Leucocoprinus leucothites</name>
    <dbReference type="NCBI Taxonomy" id="201217"/>
    <lineage>
        <taxon>Eukaryota</taxon>
        <taxon>Fungi</taxon>
        <taxon>Dikarya</taxon>
        <taxon>Basidiomycota</taxon>
        <taxon>Agaricomycotina</taxon>
        <taxon>Agaricomycetes</taxon>
        <taxon>Agaricomycetidae</taxon>
        <taxon>Agaricales</taxon>
        <taxon>Agaricineae</taxon>
        <taxon>Agaricaceae</taxon>
        <taxon>Leucocoprinus</taxon>
    </lineage>
</organism>
<keyword evidence="7" id="KW-0124">Carnitine biosynthesis</keyword>
<evidence type="ECO:0000256" key="13">
    <source>
        <dbReference type="ARBA" id="ARBA00032283"/>
    </source>
</evidence>
<evidence type="ECO:0000313" key="19">
    <source>
        <dbReference type="Proteomes" id="UP000559027"/>
    </source>
</evidence>
<keyword evidence="19" id="KW-1185">Reference proteome</keyword>
<feature type="domain" description="TauD/TfdA-like" evidence="16">
    <location>
        <begin position="287"/>
        <end position="425"/>
    </location>
</feature>
<keyword evidence="8" id="KW-0223">Dioxygenase</keyword>
<dbReference type="SUPFAM" id="SSF51197">
    <property type="entry name" value="Clavaminate synthase-like"/>
    <property type="match status" value="1"/>
</dbReference>